<feature type="region of interest" description="Disordered" evidence="19">
    <location>
        <begin position="358"/>
        <end position="461"/>
    </location>
</feature>
<dbReference type="GO" id="GO:0097505">
    <property type="term" value="C:Rad6-Rad18 complex"/>
    <property type="evidence" value="ECO:0007669"/>
    <property type="project" value="TreeGrafter"/>
</dbReference>
<keyword evidence="14 17" id="KW-0234">DNA repair</keyword>
<feature type="compositionally biased region" description="Basic and acidic residues" evidence="19">
    <location>
        <begin position="401"/>
        <end position="422"/>
    </location>
</feature>
<keyword evidence="12 18" id="KW-0862">Zinc</keyword>
<sequence length="461" mass="50502">MAHTFDVPDSTDWLNTALPKLAPVETALRCQVCKDFYNTPMITSCSHTFCSLCIRRCLASDGRCPTCRAAGQEVNLRRNGTVEELVETFQSTRADILKLARDAIFSERPKRRSTPPKRKLGDTDLEADDTSRSSSRRTTRSQTQRSQSAAAADPAPITIEDDEDSEEQQPDDGLVACPICNRRMKAESVFSHLDRCDGKPADPRSQSSTPKTPTQLQTIYPQRGIQSPRPPERLPKLNYSLMKENALRKKFSELGIPAWGPKPLLERRHTEWVNLWNANCDSSRPKTKKELLNELDLWERTQGGYASGGAGSSLIKNSSIGGGGGGGGGNTVMRKDFDGAGWAASHSTDFQQLISEAKRKRNAPQSVPAPVPASPAAEPETDVNADRSIEGRVNGALSDLPLRDSNGKVIDDEGGTEKDVDGPVHTSSLSPSRFKPALLSSSSKSMEERVFEQPDDPIEDR</sequence>
<feature type="domain" description="UBZ4-type" evidence="22">
    <location>
        <begin position="174"/>
        <end position="201"/>
    </location>
</feature>
<evidence type="ECO:0000256" key="5">
    <source>
        <dbReference type="ARBA" id="ARBA00012483"/>
    </source>
</evidence>
<feature type="domain" description="SAP" evidence="21">
    <location>
        <begin position="239"/>
        <end position="273"/>
    </location>
</feature>
<dbReference type="FunFam" id="3.30.40.10:FF:000172">
    <property type="entry name" value="E3 ubiquitin-protein ligase RAD18"/>
    <property type="match status" value="1"/>
</dbReference>
<comment type="pathway">
    <text evidence="3 18">Protein modification; protein ubiquitination.</text>
</comment>
<proteinExistence type="inferred from homology"/>
<protein>
    <recommendedName>
        <fullName evidence="6 18">Postreplication repair E3 ubiquitin-protein ligase RAD18</fullName>
        <ecNumber evidence="5 18">2.3.2.27</ecNumber>
    </recommendedName>
    <alternativeName>
        <fullName evidence="18">RING-type E3 ubiquitin transferase RAD18</fullName>
    </alternativeName>
</protein>
<dbReference type="NCBIfam" id="TIGR00599">
    <property type="entry name" value="rad18"/>
    <property type="match status" value="1"/>
</dbReference>
<dbReference type="SMART" id="SM00184">
    <property type="entry name" value="RING"/>
    <property type="match status" value="1"/>
</dbReference>
<dbReference type="InterPro" id="IPR006642">
    <property type="entry name" value="Rad18_UBZ4"/>
</dbReference>
<dbReference type="GO" id="GO:0008270">
    <property type="term" value="F:zinc ion binding"/>
    <property type="evidence" value="ECO:0007669"/>
    <property type="project" value="UniProtKB-KW"/>
</dbReference>
<feature type="region of interest" description="Disordered" evidence="19">
    <location>
        <begin position="194"/>
        <end position="216"/>
    </location>
</feature>
<feature type="domain" description="RING-type" evidence="20">
    <location>
        <begin position="30"/>
        <end position="68"/>
    </location>
</feature>
<comment type="subunit">
    <text evidence="18">Interacts with E2 UBC2, forming a complex with ubiquitin ligase activity.</text>
</comment>
<reference evidence="23 24" key="1">
    <citation type="journal article" date="2016" name="Fungal Biol.">
        <title>The genome of Xylona heveae provides a window into fungal endophytism.</title>
        <authorList>
            <person name="Gazis R."/>
            <person name="Kuo A."/>
            <person name="Riley R."/>
            <person name="LaButti K."/>
            <person name="Lipzen A."/>
            <person name="Lin J."/>
            <person name="Amirebrahimi M."/>
            <person name="Hesse C.N."/>
            <person name="Spatafora J.W."/>
            <person name="Henrissat B."/>
            <person name="Hainaut M."/>
            <person name="Grigoriev I.V."/>
            <person name="Hibbett D.S."/>
        </authorList>
    </citation>
    <scope>NUCLEOTIDE SEQUENCE [LARGE SCALE GENOMIC DNA]</scope>
    <source>
        <strain evidence="23 24">TC161</strain>
    </source>
</reference>
<dbReference type="STRING" id="1328760.A0A165HAX6"/>
<dbReference type="GO" id="GO:0006301">
    <property type="term" value="P:DNA damage tolerance"/>
    <property type="evidence" value="ECO:0007669"/>
    <property type="project" value="InterPro"/>
</dbReference>
<evidence type="ECO:0000256" key="17">
    <source>
        <dbReference type="PROSITE-ProRule" id="PRU01256"/>
    </source>
</evidence>
<dbReference type="InterPro" id="IPR001841">
    <property type="entry name" value="Znf_RING"/>
</dbReference>
<dbReference type="PANTHER" id="PTHR14134:SF2">
    <property type="entry name" value="E3 UBIQUITIN-PROTEIN LIGASE RAD18"/>
    <property type="match status" value="1"/>
</dbReference>
<comment type="similarity">
    <text evidence="4 18">Belongs to the RAD18 family.</text>
</comment>
<feature type="compositionally biased region" description="Basic residues" evidence="19">
    <location>
        <begin position="109"/>
        <end position="118"/>
    </location>
</feature>
<evidence type="ECO:0000259" key="21">
    <source>
        <dbReference type="PROSITE" id="PS50800"/>
    </source>
</evidence>
<comment type="catalytic activity">
    <reaction evidence="1 18">
        <text>S-ubiquitinyl-[E2 ubiquitin-conjugating enzyme]-L-cysteine + [acceptor protein]-L-lysine = [E2 ubiquitin-conjugating enzyme]-L-cysteine + N(6)-ubiquitinyl-[acceptor protein]-L-lysine.</text>
        <dbReference type="EC" id="2.3.2.27"/>
    </reaction>
</comment>
<keyword evidence="7 18" id="KW-0808">Transferase</keyword>
<dbReference type="GO" id="GO:0005634">
    <property type="term" value="C:nucleus"/>
    <property type="evidence" value="ECO:0007669"/>
    <property type="project" value="UniProtKB-SubCell"/>
</dbReference>
<dbReference type="PROSITE" id="PS50089">
    <property type="entry name" value="ZF_RING_2"/>
    <property type="match status" value="1"/>
</dbReference>
<name>A0A165HAX6_XYLHT</name>
<organism evidence="23 24">
    <name type="scientific">Xylona heveae (strain CBS 132557 / TC161)</name>
    <dbReference type="NCBI Taxonomy" id="1328760"/>
    <lineage>
        <taxon>Eukaryota</taxon>
        <taxon>Fungi</taxon>
        <taxon>Dikarya</taxon>
        <taxon>Ascomycota</taxon>
        <taxon>Pezizomycotina</taxon>
        <taxon>Xylonomycetes</taxon>
        <taxon>Xylonales</taxon>
        <taxon>Xylonaceae</taxon>
        <taxon>Xylona</taxon>
    </lineage>
</organism>
<dbReference type="GO" id="GO:0061630">
    <property type="term" value="F:ubiquitin protein ligase activity"/>
    <property type="evidence" value="ECO:0007669"/>
    <property type="project" value="UniProtKB-UniRule"/>
</dbReference>
<dbReference type="EC" id="2.3.2.27" evidence="5 18"/>
<keyword evidence="11 18" id="KW-0833">Ubl conjugation pathway</keyword>
<comment type="subcellular location">
    <subcellularLocation>
        <location evidence="2 18">Nucleus</location>
    </subcellularLocation>
</comment>
<dbReference type="Pfam" id="PF13923">
    <property type="entry name" value="zf-C3HC4_2"/>
    <property type="match status" value="1"/>
</dbReference>
<evidence type="ECO:0000256" key="15">
    <source>
        <dbReference type="ARBA" id="ARBA00023242"/>
    </source>
</evidence>
<evidence type="ECO:0000259" key="20">
    <source>
        <dbReference type="PROSITE" id="PS50089"/>
    </source>
</evidence>
<dbReference type="Proteomes" id="UP000076632">
    <property type="component" value="Unassembled WGS sequence"/>
</dbReference>
<dbReference type="Gene3D" id="3.30.40.10">
    <property type="entry name" value="Zinc/RING finger domain, C3HC4 (zinc finger)"/>
    <property type="match status" value="1"/>
</dbReference>
<dbReference type="OMA" id="IPNTGPR"/>
<dbReference type="GO" id="GO:0003697">
    <property type="term" value="F:single-stranded DNA binding"/>
    <property type="evidence" value="ECO:0007669"/>
    <property type="project" value="UniProtKB-UniRule"/>
</dbReference>
<evidence type="ECO:0000256" key="19">
    <source>
        <dbReference type="SAM" id="MobiDB-lite"/>
    </source>
</evidence>
<evidence type="ECO:0000256" key="13">
    <source>
        <dbReference type="ARBA" id="ARBA00023125"/>
    </source>
</evidence>
<dbReference type="SMART" id="SM00734">
    <property type="entry name" value="ZnF_Rad18"/>
    <property type="match status" value="1"/>
</dbReference>
<dbReference type="UniPathway" id="UPA00143"/>
<evidence type="ECO:0000256" key="1">
    <source>
        <dbReference type="ARBA" id="ARBA00000900"/>
    </source>
</evidence>
<evidence type="ECO:0000256" key="4">
    <source>
        <dbReference type="ARBA" id="ARBA00009506"/>
    </source>
</evidence>
<evidence type="ECO:0000313" key="24">
    <source>
        <dbReference type="Proteomes" id="UP000076632"/>
    </source>
</evidence>
<evidence type="ECO:0000256" key="11">
    <source>
        <dbReference type="ARBA" id="ARBA00022786"/>
    </source>
</evidence>
<evidence type="ECO:0000256" key="2">
    <source>
        <dbReference type="ARBA" id="ARBA00004123"/>
    </source>
</evidence>
<gene>
    <name evidence="23" type="ORF">L228DRAFT_245972</name>
</gene>
<dbReference type="AlphaFoldDB" id="A0A165HAX6"/>
<dbReference type="EMBL" id="KV407457">
    <property type="protein sequence ID" value="KZF23233.1"/>
    <property type="molecule type" value="Genomic_DNA"/>
</dbReference>
<feature type="compositionally biased region" description="Low complexity" evidence="19">
    <location>
        <begin position="140"/>
        <end position="153"/>
    </location>
</feature>
<dbReference type="PROSITE" id="PS51908">
    <property type="entry name" value="ZF_UBZ4"/>
    <property type="match status" value="1"/>
</dbReference>
<evidence type="ECO:0000256" key="12">
    <source>
        <dbReference type="ARBA" id="ARBA00022833"/>
    </source>
</evidence>
<evidence type="ECO:0000256" key="16">
    <source>
        <dbReference type="PROSITE-ProRule" id="PRU00175"/>
    </source>
</evidence>
<dbReference type="GO" id="GO:0006513">
    <property type="term" value="P:protein monoubiquitination"/>
    <property type="evidence" value="ECO:0007669"/>
    <property type="project" value="InterPro"/>
</dbReference>
<evidence type="ECO:0000256" key="14">
    <source>
        <dbReference type="ARBA" id="ARBA00023204"/>
    </source>
</evidence>
<keyword evidence="8 18" id="KW-0479">Metal-binding</keyword>
<feature type="region of interest" description="Disordered" evidence="19">
    <location>
        <begin position="107"/>
        <end position="156"/>
    </location>
</feature>
<accession>A0A165HAX6</accession>
<evidence type="ECO:0000256" key="18">
    <source>
        <dbReference type="RuleBase" id="RU368093"/>
    </source>
</evidence>
<dbReference type="InterPro" id="IPR004580">
    <property type="entry name" value="Rad18_fungi"/>
</dbReference>
<dbReference type="InParanoid" id="A0A165HAX6"/>
<keyword evidence="9 17" id="KW-0227">DNA damage</keyword>
<dbReference type="PANTHER" id="PTHR14134">
    <property type="entry name" value="E3 UBIQUITIN-PROTEIN LIGASE RAD18"/>
    <property type="match status" value="1"/>
</dbReference>
<evidence type="ECO:0000256" key="6">
    <source>
        <dbReference type="ARBA" id="ARBA00015551"/>
    </source>
</evidence>
<dbReference type="GO" id="GO:0006281">
    <property type="term" value="P:DNA repair"/>
    <property type="evidence" value="ECO:0007669"/>
    <property type="project" value="UniProtKB-KW"/>
</dbReference>
<dbReference type="OrthoDB" id="9049620at2759"/>
<dbReference type="InterPro" id="IPR003034">
    <property type="entry name" value="SAP_dom"/>
</dbReference>
<evidence type="ECO:0000256" key="9">
    <source>
        <dbReference type="ARBA" id="ARBA00022763"/>
    </source>
</evidence>
<dbReference type="FunCoup" id="A0A165HAX6">
    <property type="interactions" value="294"/>
</dbReference>
<evidence type="ECO:0000256" key="10">
    <source>
        <dbReference type="ARBA" id="ARBA00022771"/>
    </source>
</evidence>
<dbReference type="PROSITE" id="PS00518">
    <property type="entry name" value="ZF_RING_1"/>
    <property type="match status" value="1"/>
</dbReference>
<comment type="function">
    <text evidence="18">E3 RING-finger protein, member of the UBC2/RAD6 epistasis group. Associates to the E2 ubiquitin conjugating enzyme UBC2/RAD6 to form the UBC2-RAD18 ubiquitin ligase complex involved in postreplicative repair (PRR) of damaged DNA.</text>
</comment>
<dbReference type="PROSITE" id="PS50800">
    <property type="entry name" value="SAP"/>
    <property type="match status" value="1"/>
</dbReference>
<evidence type="ECO:0000256" key="7">
    <source>
        <dbReference type="ARBA" id="ARBA00022679"/>
    </source>
</evidence>
<feature type="compositionally biased region" description="Polar residues" evidence="19">
    <location>
        <begin position="204"/>
        <end position="216"/>
    </location>
</feature>
<dbReference type="RefSeq" id="XP_018188788.1">
    <property type="nucleotide sequence ID" value="XM_018332292.1"/>
</dbReference>
<dbReference type="InterPro" id="IPR017907">
    <property type="entry name" value="Znf_RING_CS"/>
</dbReference>
<evidence type="ECO:0000256" key="3">
    <source>
        <dbReference type="ARBA" id="ARBA00004906"/>
    </source>
</evidence>
<dbReference type="SUPFAM" id="SSF57850">
    <property type="entry name" value="RING/U-box"/>
    <property type="match status" value="1"/>
</dbReference>
<dbReference type="InterPro" id="IPR039577">
    <property type="entry name" value="Rad18"/>
</dbReference>
<keyword evidence="24" id="KW-1185">Reference proteome</keyword>
<dbReference type="SMART" id="SM00513">
    <property type="entry name" value="SAP"/>
    <property type="match status" value="1"/>
</dbReference>
<keyword evidence="13 18" id="KW-0238">DNA-binding</keyword>
<dbReference type="InterPro" id="IPR013083">
    <property type="entry name" value="Znf_RING/FYVE/PHD"/>
</dbReference>
<evidence type="ECO:0000313" key="23">
    <source>
        <dbReference type="EMBL" id="KZF23233.1"/>
    </source>
</evidence>
<evidence type="ECO:0000256" key="8">
    <source>
        <dbReference type="ARBA" id="ARBA00022723"/>
    </source>
</evidence>
<evidence type="ECO:0000259" key="22">
    <source>
        <dbReference type="PROSITE" id="PS51908"/>
    </source>
</evidence>
<dbReference type="GeneID" id="28897429"/>
<keyword evidence="10 16" id="KW-0863">Zinc-finger</keyword>
<keyword evidence="15 18" id="KW-0539">Nucleus</keyword>